<proteinExistence type="evidence at transcript level"/>
<dbReference type="OrthoDB" id="5556307at2759"/>
<feature type="chain" id="PRO_5002945753" evidence="1">
    <location>
        <begin position="20"/>
        <end position="148"/>
    </location>
</feature>
<name>C4WU85_ACYPI</name>
<dbReference type="EMBL" id="AK340957">
    <property type="protein sequence ID" value="BAH71455.1"/>
    <property type="molecule type" value="mRNA"/>
</dbReference>
<organism evidence="2">
    <name type="scientific">Acyrthosiphon pisum</name>
    <name type="common">Pea aphid</name>
    <dbReference type="NCBI Taxonomy" id="7029"/>
    <lineage>
        <taxon>Eukaryota</taxon>
        <taxon>Metazoa</taxon>
        <taxon>Ecdysozoa</taxon>
        <taxon>Arthropoda</taxon>
        <taxon>Hexapoda</taxon>
        <taxon>Insecta</taxon>
        <taxon>Pterygota</taxon>
        <taxon>Neoptera</taxon>
        <taxon>Paraneoptera</taxon>
        <taxon>Hemiptera</taxon>
        <taxon>Sternorrhyncha</taxon>
        <taxon>Aphidomorpha</taxon>
        <taxon>Aphidoidea</taxon>
        <taxon>Aphididae</taxon>
        <taxon>Macrosiphini</taxon>
        <taxon>Acyrthosiphon</taxon>
    </lineage>
</organism>
<protein>
    <submittedName>
        <fullName evidence="2">ACYPI009820 protein</fullName>
    </submittedName>
</protein>
<sequence>MIWLCRVHTVLDLAAVTESMLNITTQSMMPVITNALRHYLGDSSPIKAITSVKTLPLQIFRSSINTHFIEHHIPKAFTYDSWTLQLTSQNSNRRVISIFHRNAENILPKQIYKDVTNGETKEKLMDQTTLPLETYYCINFHVLSDHLS</sequence>
<keyword evidence="1" id="KW-0732">Signal</keyword>
<reference evidence="2" key="1">
    <citation type="submission" date="2009-06" db="EMBL/GenBank/DDBJ databases">
        <title>A full-length cDNA resource of the pea aphid, Acyrthosiphon pisum.</title>
        <authorList>
            <person name="Shigenobu S."/>
            <person name="Nakabachi A."/>
            <person name="Richards S."/>
        </authorList>
    </citation>
    <scope>NUCLEOTIDE SEQUENCE</scope>
    <source>
        <strain evidence="2">LSR1</strain>
        <tissue evidence="2">Whole body</tissue>
    </source>
</reference>
<accession>C4WU85</accession>
<evidence type="ECO:0000313" key="2">
    <source>
        <dbReference type="EMBL" id="BAH71455.1"/>
    </source>
</evidence>
<dbReference type="AlphaFoldDB" id="C4WU85"/>
<feature type="signal peptide" evidence="1">
    <location>
        <begin position="1"/>
        <end position="19"/>
    </location>
</feature>
<gene>
    <name evidence="2" type="primary">ACYPI009820</name>
</gene>
<evidence type="ECO:0000256" key="1">
    <source>
        <dbReference type="SAM" id="SignalP"/>
    </source>
</evidence>